<evidence type="ECO:0000313" key="3">
    <source>
        <dbReference type="Proteomes" id="UP001306508"/>
    </source>
</evidence>
<feature type="region of interest" description="Disordered" evidence="1">
    <location>
        <begin position="373"/>
        <end position="393"/>
    </location>
</feature>
<gene>
    <name evidence="2" type="ORF">RI543_004908</name>
</gene>
<sequence length="422" mass="48239">MFFFENTQQSNLYYNNNYASCKDYFEDLQEDPLLESDNYFLNANSVQSFNNIAANSNTKMSNNNDNNDRIDGYSNCNYNYSYDQTPNLLGDDIFDSINYMFNDLNSDNTLNSPSGYSERISSDLSNGSIFSNDSMLTLSLPLTFNKNIKANSTTVNRASDKNSDVNTISPFSSVVSTPELVQKVNDLYKNINENLLFNNDPSTTTSSISITTSSIANNDSVNNTDITKEENKSAGLNVINENTKKNHWAKVDRVKRIRRHNYNNNNNHVSKLQNPKTGKKIADSRLSVAALAEVLKVDSLDEALATERYILDIFENELQYPLGHKTWIRDTPKCERERLINQLYERTRHKYPYYDKSILETIIRRSTYSMMQSRLRKERKRNRKLSQSSDSNTNAVSNINIPLPVISNNNNTCSTNINKVNV</sequence>
<evidence type="ECO:0000313" key="2">
    <source>
        <dbReference type="EMBL" id="KAK5773852.1"/>
    </source>
</evidence>
<feature type="compositionally biased region" description="Basic residues" evidence="1">
    <location>
        <begin position="374"/>
        <end position="384"/>
    </location>
</feature>
<dbReference type="AlphaFoldDB" id="A0AAN8A5Z9"/>
<proteinExistence type="predicted"/>
<comment type="caution">
    <text evidence="2">The sequence shown here is derived from an EMBL/GenBank/DDBJ whole genome shotgun (WGS) entry which is preliminary data.</text>
</comment>
<name>A0AAN8A5Z9_9SACH</name>
<reference evidence="3" key="1">
    <citation type="submission" date="2023-07" db="EMBL/GenBank/DDBJ databases">
        <title>A draft genome of Kazachstania heterogenica Y-27499.</title>
        <authorList>
            <person name="Donic C."/>
            <person name="Kralova J.S."/>
            <person name="Fidel L."/>
            <person name="Ben-Dor S."/>
            <person name="Jung S."/>
        </authorList>
    </citation>
    <scope>NUCLEOTIDE SEQUENCE [LARGE SCALE GENOMIC DNA]</scope>
    <source>
        <strain evidence="3">Y27499</strain>
    </source>
</reference>
<dbReference type="EMBL" id="JAWIZZ010000064">
    <property type="protein sequence ID" value="KAK5773852.1"/>
    <property type="molecule type" value="Genomic_DNA"/>
</dbReference>
<dbReference type="Proteomes" id="UP001306508">
    <property type="component" value="Unassembled WGS sequence"/>
</dbReference>
<protein>
    <submittedName>
        <fullName evidence="2">Uncharacterized protein</fullName>
    </submittedName>
</protein>
<accession>A0AAN8A5Z9</accession>
<evidence type="ECO:0000256" key="1">
    <source>
        <dbReference type="SAM" id="MobiDB-lite"/>
    </source>
</evidence>
<keyword evidence="3" id="KW-1185">Reference proteome</keyword>
<organism evidence="2 3">
    <name type="scientific">Arxiozyma heterogenica</name>
    <dbReference type="NCBI Taxonomy" id="278026"/>
    <lineage>
        <taxon>Eukaryota</taxon>
        <taxon>Fungi</taxon>
        <taxon>Dikarya</taxon>
        <taxon>Ascomycota</taxon>
        <taxon>Saccharomycotina</taxon>
        <taxon>Saccharomycetes</taxon>
        <taxon>Saccharomycetales</taxon>
        <taxon>Saccharomycetaceae</taxon>
        <taxon>Arxiozyma</taxon>
    </lineage>
</organism>